<keyword evidence="2" id="KW-0472">Membrane</keyword>
<keyword evidence="2" id="KW-0812">Transmembrane</keyword>
<feature type="transmembrane region" description="Helical" evidence="2">
    <location>
        <begin position="625"/>
        <end position="642"/>
    </location>
</feature>
<dbReference type="EMBL" id="BAABHS010000023">
    <property type="protein sequence ID" value="GAA4981163.1"/>
    <property type="molecule type" value="Genomic_DNA"/>
</dbReference>
<keyword evidence="4" id="KW-1185">Reference proteome</keyword>
<reference evidence="4" key="1">
    <citation type="journal article" date="2019" name="Int. J. Syst. Evol. Microbiol.">
        <title>The Global Catalogue of Microorganisms (GCM) 10K type strain sequencing project: providing services to taxonomists for standard genome sequencing and annotation.</title>
        <authorList>
            <consortium name="The Broad Institute Genomics Platform"/>
            <consortium name="The Broad Institute Genome Sequencing Center for Infectious Disease"/>
            <person name="Wu L."/>
            <person name="Ma J."/>
        </authorList>
    </citation>
    <scope>NUCLEOTIDE SEQUENCE [LARGE SCALE GENOMIC DNA]</scope>
    <source>
        <strain evidence="4">JCM 17986</strain>
    </source>
</reference>
<gene>
    <name evidence="3" type="ORF">GCM10023205_57940</name>
</gene>
<accession>A0ABP9HXW8</accession>
<sequence length="693" mass="71381">MLSAAGALSTAGAATAPPSLDTAARITVSPRQADVGTTLEIRGTGMRGCPDGSIDVFLLWHPDGGNMGDYRYLLAAGLPMNDANGHSFTLRHKVTEQEVDSNQVQAVCHAADRKASAGVPVVVPVEMTGRSQAAGRPSRAPIAPPANLPANSATAVPSSGLPGSTFVVWIKASCPRGDDMASLRNSMWAAWDETDLLPDDAPSTATGTDGIDRAIRLQVPVSGTRGPHKITVPCVSGHDTRELTTTFTVTPTELAVTPRNPAPGGRFHATGKYFTGCADAGAGRTGEIALALGSREIGRTQVAADGSFDADLLLPADATGNVPLTAACTIDHFDGTAQAALTLASAAAPAPDTPHSKGAPLAPGRSASAAQLPQPADVFHHPGTVAAAAAGSTIAIAVVGAGAEIVNRTIEEQRQRIRRFFRPGGRAPRRHPRFPKLHVLAFVLLSSLFALVADPGLDFDRGTLTLGLAMAVAVPLGVLTYAASAEAYRRRVSGIPSVPSLVWGALGIAALLAVVSRLADLTPGYVFGLVLAFTALGARALTPAQEGRAVGIGALLLALLAGTAWVARIPVHAAAGDAAHPGFWLVFGEDVLTQTFVGGVVALVFGLLPMRGLDGGLLWSWSKTAWLALYAAATFLFVLVLTDPAGVVDGTTTAMLVRTGVIFGVFFLGSLAFAAWFRLRPDPSRPVAPPPAV</sequence>
<evidence type="ECO:0000256" key="1">
    <source>
        <dbReference type="SAM" id="MobiDB-lite"/>
    </source>
</evidence>
<feature type="transmembrane region" description="Helical" evidence="2">
    <location>
        <begin position="465"/>
        <end position="488"/>
    </location>
</feature>
<feature type="transmembrane region" description="Helical" evidence="2">
    <location>
        <begin position="549"/>
        <end position="571"/>
    </location>
</feature>
<dbReference type="InterPro" id="IPR048104">
    <property type="entry name" value="Cola_memb_dom"/>
</dbReference>
<dbReference type="NCBIfam" id="NF041501">
    <property type="entry name" value="cola_mem"/>
    <property type="match status" value="1"/>
</dbReference>
<evidence type="ECO:0000256" key="2">
    <source>
        <dbReference type="SAM" id="Phobius"/>
    </source>
</evidence>
<evidence type="ECO:0000313" key="4">
    <source>
        <dbReference type="Proteomes" id="UP001500466"/>
    </source>
</evidence>
<feature type="transmembrane region" description="Helical" evidence="2">
    <location>
        <begin position="591"/>
        <end position="613"/>
    </location>
</feature>
<feature type="region of interest" description="Disordered" evidence="1">
    <location>
        <begin position="346"/>
        <end position="371"/>
    </location>
</feature>
<protein>
    <submittedName>
        <fullName evidence="3">Uncharacterized protein</fullName>
    </submittedName>
</protein>
<proteinExistence type="predicted"/>
<feature type="transmembrane region" description="Helical" evidence="2">
    <location>
        <begin position="437"/>
        <end position="453"/>
    </location>
</feature>
<dbReference type="Proteomes" id="UP001500466">
    <property type="component" value="Unassembled WGS sequence"/>
</dbReference>
<comment type="caution">
    <text evidence="3">The sequence shown here is derived from an EMBL/GenBank/DDBJ whole genome shotgun (WGS) entry which is preliminary data.</text>
</comment>
<name>A0ABP9HXW8_9ACTN</name>
<feature type="transmembrane region" description="Helical" evidence="2">
    <location>
        <begin position="500"/>
        <end position="519"/>
    </location>
</feature>
<keyword evidence="2" id="KW-1133">Transmembrane helix</keyword>
<feature type="transmembrane region" description="Helical" evidence="2">
    <location>
        <begin position="385"/>
        <end position="406"/>
    </location>
</feature>
<evidence type="ECO:0000313" key="3">
    <source>
        <dbReference type="EMBL" id="GAA4981163.1"/>
    </source>
</evidence>
<feature type="transmembrane region" description="Helical" evidence="2">
    <location>
        <begin position="525"/>
        <end position="542"/>
    </location>
</feature>
<feature type="transmembrane region" description="Helical" evidence="2">
    <location>
        <begin position="654"/>
        <end position="677"/>
    </location>
</feature>
<organism evidence="3 4">
    <name type="scientific">Yinghuangia aomiensis</name>
    <dbReference type="NCBI Taxonomy" id="676205"/>
    <lineage>
        <taxon>Bacteria</taxon>
        <taxon>Bacillati</taxon>
        <taxon>Actinomycetota</taxon>
        <taxon>Actinomycetes</taxon>
        <taxon>Kitasatosporales</taxon>
        <taxon>Streptomycetaceae</taxon>
        <taxon>Yinghuangia</taxon>
    </lineage>
</organism>